<dbReference type="InterPro" id="IPR013108">
    <property type="entry name" value="Amidohydro_3"/>
</dbReference>
<accession>A0A010ZS60</accession>
<reference evidence="2 3" key="1">
    <citation type="submission" date="2013-07" db="EMBL/GenBank/DDBJ databases">
        <authorList>
            <consortium name="DOE Joint Genome Institute"/>
            <person name="Eisen J."/>
            <person name="Huntemann M."/>
            <person name="Han J."/>
            <person name="Chen A."/>
            <person name="Kyrpides N."/>
            <person name="Mavromatis K."/>
            <person name="Markowitz V."/>
            <person name="Palaniappan K."/>
            <person name="Ivanova N."/>
            <person name="Schaumberg A."/>
            <person name="Pati A."/>
            <person name="Liolios K."/>
            <person name="Nordberg H.P."/>
            <person name="Cantor M.N."/>
            <person name="Hua S.X."/>
            <person name="Woyke T."/>
        </authorList>
    </citation>
    <scope>NUCLEOTIDE SEQUENCE [LARGE SCALE GENOMIC DNA]</scope>
    <source>
        <strain evidence="2 3">DSM 44712</strain>
    </source>
</reference>
<evidence type="ECO:0000259" key="1">
    <source>
        <dbReference type="Pfam" id="PF07969"/>
    </source>
</evidence>
<feature type="domain" description="Amidohydrolase 3" evidence="1">
    <location>
        <begin position="38"/>
        <end position="452"/>
    </location>
</feature>
<dbReference type="EMBL" id="JFBT01000001">
    <property type="protein sequence ID" value="EXG81509.1"/>
    <property type="molecule type" value="Genomic_DNA"/>
</dbReference>
<dbReference type="Proteomes" id="UP000021053">
    <property type="component" value="Unassembled WGS sequence"/>
</dbReference>
<dbReference type="Gene3D" id="3.10.310.70">
    <property type="match status" value="1"/>
</dbReference>
<dbReference type="GO" id="GO:0016810">
    <property type="term" value="F:hydrolase activity, acting on carbon-nitrogen (but not peptide) bonds"/>
    <property type="evidence" value="ECO:0007669"/>
    <property type="project" value="InterPro"/>
</dbReference>
<name>A0A010ZS60_9ACTN</name>
<dbReference type="SUPFAM" id="SSF51556">
    <property type="entry name" value="Metallo-dependent hydrolases"/>
    <property type="match status" value="1"/>
</dbReference>
<organism evidence="2 3">
    <name type="scientific">Cryptosporangium arvum DSM 44712</name>
    <dbReference type="NCBI Taxonomy" id="927661"/>
    <lineage>
        <taxon>Bacteria</taxon>
        <taxon>Bacillati</taxon>
        <taxon>Actinomycetota</taxon>
        <taxon>Actinomycetes</taxon>
        <taxon>Cryptosporangiales</taxon>
        <taxon>Cryptosporangiaceae</taxon>
        <taxon>Cryptosporangium</taxon>
    </lineage>
</organism>
<dbReference type="PATRIC" id="fig|927661.3.peg.2587"/>
<sequence length="454" mass="47913">MLIRRAEVDGIDGIDVRIGGGRVVEVGAGLARRNGEPTVNARGGALLPGLHDHHVHLRAWAAARSSVRLADVRTPAEFDRQVRDAAARADGWVRGVGWHESTAGDLDRHRLDALTGDRPTRIQHRTGALWVLNSAALARTGAAGSTVDGIERDPAGEPTGRLWRADDWLRERTAPARDPFPATLAALAAEATRFGVTRWTDATPGRSDAETDALAAGWSARYPELVVMSPPGTRTDVPGLRRGPHKIVLDDRTLPSPGELAAIIGESHAAGSPVAVHCVTAEQLVTFVAALEEAGPVRGDRVEHAGIVPPGHAARLAALRVAVVTNPGFLADRGDAYLRDVPAPERDWLYPVRSLLDAGVTVAAATDVPFGPADPWVAVAAATTRRTGSGVVLGPDERVSPATALALFLTDPDHGGHRRRVAVGQPGDLCLLHTPLAVALAEPSAEQVRAVLRD</sequence>
<dbReference type="PANTHER" id="PTHR22642">
    <property type="entry name" value="IMIDAZOLONEPROPIONASE"/>
    <property type="match status" value="1"/>
</dbReference>
<dbReference type="PANTHER" id="PTHR22642:SF2">
    <property type="entry name" value="PROTEIN LONG AFTER FAR-RED 3"/>
    <property type="match status" value="1"/>
</dbReference>
<dbReference type="InterPro" id="IPR011059">
    <property type="entry name" value="Metal-dep_hydrolase_composite"/>
</dbReference>
<dbReference type="OrthoDB" id="3173428at2"/>
<dbReference type="HOGENOM" id="CLU_009942_3_0_11"/>
<dbReference type="InterPro" id="IPR032466">
    <property type="entry name" value="Metal_Hydrolase"/>
</dbReference>
<evidence type="ECO:0000313" key="3">
    <source>
        <dbReference type="Proteomes" id="UP000021053"/>
    </source>
</evidence>
<dbReference type="SUPFAM" id="SSF51338">
    <property type="entry name" value="Composite domain of metallo-dependent hydrolases"/>
    <property type="match status" value="1"/>
</dbReference>
<comment type="caution">
    <text evidence="2">The sequence shown here is derived from an EMBL/GenBank/DDBJ whole genome shotgun (WGS) entry which is preliminary data.</text>
</comment>
<dbReference type="RefSeq" id="WP_035850850.1">
    <property type="nucleotide sequence ID" value="NZ_KK073874.1"/>
</dbReference>
<keyword evidence="2" id="KW-0378">Hydrolase</keyword>
<dbReference type="Gene3D" id="3.20.20.140">
    <property type="entry name" value="Metal-dependent hydrolases"/>
    <property type="match status" value="2"/>
</dbReference>
<gene>
    <name evidence="2" type="ORF">CryarDRAFT_2624</name>
</gene>
<keyword evidence="3" id="KW-1185">Reference proteome</keyword>
<dbReference type="Pfam" id="PF07969">
    <property type="entry name" value="Amidohydro_3"/>
    <property type="match status" value="1"/>
</dbReference>
<evidence type="ECO:0000313" key="2">
    <source>
        <dbReference type="EMBL" id="EXG81509.1"/>
    </source>
</evidence>
<dbReference type="AlphaFoldDB" id="A0A010ZS60"/>
<proteinExistence type="predicted"/>
<protein>
    <submittedName>
        <fullName evidence="2">Putative TIM-barrel fold metal-dependent hydrolase</fullName>
    </submittedName>
</protein>